<dbReference type="EMBL" id="JBEXPZ010000026">
    <property type="protein sequence ID" value="MET9846959.1"/>
    <property type="molecule type" value="Genomic_DNA"/>
</dbReference>
<dbReference type="InterPro" id="IPR001296">
    <property type="entry name" value="Glyco_trans_1"/>
</dbReference>
<dbReference type="PANTHER" id="PTHR12526">
    <property type="entry name" value="GLYCOSYLTRANSFERASE"/>
    <property type="match status" value="1"/>
</dbReference>
<keyword evidence="5" id="KW-0328">Glycosyltransferase</keyword>
<feature type="compositionally biased region" description="Basic and acidic residues" evidence="3">
    <location>
        <begin position="433"/>
        <end position="447"/>
    </location>
</feature>
<feature type="region of interest" description="Disordered" evidence="3">
    <location>
        <begin position="421"/>
        <end position="447"/>
    </location>
</feature>
<evidence type="ECO:0000259" key="4">
    <source>
        <dbReference type="Pfam" id="PF00534"/>
    </source>
</evidence>
<feature type="domain" description="Glycosyl transferase family 1" evidence="4">
    <location>
        <begin position="198"/>
        <end position="357"/>
    </location>
</feature>
<evidence type="ECO:0000256" key="2">
    <source>
        <dbReference type="ARBA" id="ARBA00022679"/>
    </source>
</evidence>
<dbReference type="Gene3D" id="3.40.50.2000">
    <property type="entry name" value="Glycogen Phosphorylase B"/>
    <property type="match status" value="2"/>
</dbReference>
<gene>
    <name evidence="5" type="ORF">ABZZ21_20820</name>
</gene>
<evidence type="ECO:0000256" key="3">
    <source>
        <dbReference type="SAM" id="MobiDB-lite"/>
    </source>
</evidence>
<organism evidence="5 6">
    <name type="scientific">Streptomyces ossamyceticus</name>
    <dbReference type="NCBI Taxonomy" id="249581"/>
    <lineage>
        <taxon>Bacteria</taxon>
        <taxon>Bacillati</taxon>
        <taxon>Actinomycetota</taxon>
        <taxon>Actinomycetes</taxon>
        <taxon>Kitasatosporales</taxon>
        <taxon>Streptomycetaceae</taxon>
        <taxon>Streptomyces</taxon>
    </lineage>
</organism>
<dbReference type="GO" id="GO:0016757">
    <property type="term" value="F:glycosyltransferase activity"/>
    <property type="evidence" value="ECO:0007669"/>
    <property type="project" value="UniProtKB-KW"/>
</dbReference>
<dbReference type="SUPFAM" id="SSF53756">
    <property type="entry name" value="UDP-Glycosyltransferase/glycogen phosphorylase"/>
    <property type="match status" value="1"/>
</dbReference>
<protein>
    <recommendedName>
        <fullName evidence="1">D-inositol 3-phosphate glycosyltransferase</fullName>
    </recommendedName>
</protein>
<reference evidence="5 6" key="1">
    <citation type="submission" date="2024-06" db="EMBL/GenBank/DDBJ databases">
        <title>The Natural Products Discovery Center: Release of the First 8490 Sequenced Strains for Exploring Actinobacteria Biosynthetic Diversity.</title>
        <authorList>
            <person name="Kalkreuter E."/>
            <person name="Kautsar S.A."/>
            <person name="Yang D."/>
            <person name="Bader C.D."/>
            <person name="Teijaro C.N."/>
            <person name="Fluegel L."/>
            <person name="Davis C.M."/>
            <person name="Simpson J.R."/>
            <person name="Lauterbach L."/>
            <person name="Steele A.D."/>
            <person name="Gui C."/>
            <person name="Meng S."/>
            <person name="Li G."/>
            <person name="Viehrig K."/>
            <person name="Ye F."/>
            <person name="Su P."/>
            <person name="Kiefer A.F."/>
            <person name="Nichols A."/>
            <person name="Cepeda A.J."/>
            <person name="Yan W."/>
            <person name="Fan B."/>
            <person name="Jiang Y."/>
            <person name="Adhikari A."/>
            <person name="Zheng C.-J."/>
            <person name="Schuster L."/>
            <person name="Cowan T.M."/>
            <person name="Smanski M.J."/>
            <person name="Chevrette M.G."/>
            <person name="De Carvalho L.P.S."/>
            <person name="Shen B."/>
        </authorList>
    </citation>
    <scope>NUCLEOTIDE SEQUENCE [LARGE SCALE GENOMIC DNA]</scope>
    <source>
        <strain evidence="5 6">NPDC006434</strain>
    </source>
</reference>
<sequence length="754" mass="81286">MKITFLLHNAYAIGGTVRSTLNLAGALAARHEVEIVSVLRTAEQPLLGVHGDVRLVPLVDERPDSAAYDGGHELMARPSALVPPTEVLAHRYTALTDARLRAFLDTTDADVLVATRPALVVVLAEHGPRHAIRIGQEHLSYDNHVPGVRAAQNEAIARLDAFVTVSARDAADHRRRLPGLRTRITDIANAAPRPRAEPSDLRAPLVVAAGRLVPVKRYDLLVEAFAKVVAERPEWRLRIHGQGPERANLLAAVAAHGLGDHVFLMGPHTTLETEWAKASVAVVSSAWESFGMTILEAMHAGVPVVATDCPHGPGEIITDGSDGLLVPPGDPDALATGLLRLINDPGLRHVLGTAGRATVQQYEPATIADRYERLVTELLGARRPGLVAGMGRWLGLAVPGQVRRTGRATPGRWTRWVAPGRAARRAGTAPATETERRPSRPSADCRVDARRDVQVSVDWSDTSGQDLVLVLRHRHGDDELRVPLEREAPHVPLKQETPRLAAHAALAALKPKAADGTRSQSVREAPDAIGDRWTVLLSRTRPPLAEGRWDLYAERAADGVRHRLRAGLVEQRSLLTSEFTGAGPVAWWIPYTTKDGYLALRTFRREAHAEVTALPVGEGSSAVEGVLHGAELGAGAALMGVARSGEAADFEAPVEATGRHLPDGHPSRGHLFHGRLPSLPGPTAPGKVIWDLFLRPASDAEPVRLGRLFGDIVDRKDTDKYPEVTLPTTSGGSVRARYFFTVTNDLAVSVSRPE</sequence>
<proteinExistence type="predicted"/>
<accession>A0ABV2UZI3</accession>
<evidence type="ECO:0000313" key="6">
    <source>
        <dbReference type="Proteomes" id="UP001550210"/>
    </source>
</evidence>
<keyword evidence="2 5" id="KW-0808">Transferase</keyword>
<dbReference type="Pfam" id="PF00534">
    <property type="entry name" value="Glycos_transf_1"/>
    <property type="match status" value="1"/>
</dbReference>
<dbReference type="PANTHER" id="PTHR12526:SF627">
    <property type="entry name" value="D-RHAMNOSYLTRANSFERASE WBPZ"/>
    <property type="match status" value="1"/>
</dbReference>
<dbReference type="CDD" id="cd03820">
    <property type="entry name" value="GT4_AmsD-like"/>
    <property type="match status" value="1"/>
</dbReference>
<dbReference type="Proteomes" id="UP001550210">
    <property type="component" value="Unassembled WGS sequence"/>
</dbReference>
<keyword evidence="6" id="KW-1185">Reference proteome</keyword>
<name>A0ABV2UZI3_9ACTN</name>
<feature type="compositionally biased region" description="Low complexity" evidence="3">
    <location>
        <begin position="421"/>
        <end position="432"/>
    </location>
</feature>
<evidence type="ECO:0000313" key="5">
    <source>
        <dbReference type="EMBL" id="MET9846959.1"/>
    </source>
</evidence>
<comment type="caution">
    <text evidence="5">The sequence shown here is derived from an EMBL/GenBank/DDBJ whole genome shotgun (WGS) entry which is preliminary data.</text>
</comment>
<dbReference type="RefSeq" id="WP_355398199.1">
    <property type="nucleotide sequence ID" value="NZ_JBEXPZ010000026.1"/>
</dbReference>
<evidence type="ECO:0000256" key="1">
    <source>
        <dbReference type="ARBA" id="ARBA00021292"/>
    </source>
</evidence>